<organism evidence="2 3">
    <name type="scientific">Platanthera zijinensis</name>
    <dbReference type="NCBI Taxonomy" id="2320716"/>
    <lineage>
        <taxon>Eukaryota</taxon>
        <taxon>Viridiplantae</taxon>
        <taxon>Streptophyta</taxon>
        <taxon>Embryophyta</taxon>
        <taxon>Tracheophyta</taxon>
        <taxon>Spermatophyta</taxon>
        <taxon>Magnoliopsida</taxon>
        <taxon>Liliopsida</taxon>
        <taxon>Asparagales</taxon>
        <taxon>Orchidaceae</taxon>
        <taxon>Orchidoideae</taxon>
        <taxon>Orchideae</taxon>
        <taxon>Orchidinae</taxon>
        <taxon>Platanthera</taxon>
    </lineage>
</organism>
<accession>A0AAP0G035</accession>
<evidence type="ECO:0000313" key="3">
    <source>
        <dbReference type="Proteomes" id="UP001418222"/>
    </source>
</evidence>
<feature type="region of interest" description="Disordered" evidence="1">
    <location>
        <begin position="37"/>
        <end position="71"/>
    </location>
</feature>
<evidence type="ECO:0000313" key="2">
    <source>
        <dbReference type="EMBL" id="KAK8928990.1"/>
    </source>
</evidence>
<evidence type="ECO:0000256" key="1">
    <source>
        <dbReference type="SAM" id="MobiDB-lite"/>
    </source>
</evidence>
<proteinExistence type="predicted"/>
<dbReference type="Proteomes" id="UP001418222">
    <property type="component" value="Unassembled WGS sequence"/>
</dbReference>
<gene>
    <name evidence="2" type="ORF">KSP39_PZI017131</name>
</gene>
<dbReference type="EMBL" id="JBBWWQ010000015">
    <property type="protein sequence ID" value="KAK8928990.1"/>
    <property type="molecule type" value="Genomic_DNA"/>
</dbReference>
<protein>
    <submittedName>
        <fullName evidence="2">Uncharacterized protein</fullName>
    </submittedName>
</protein>
<name>A0AAP0G035_9ASPA</name>
<comment type="caution">
    <text evidence="2">The sequence shown here is derived from an EMBL/GenBank/DDBJ whole genome shotgun (WGS) entry which is preliminary data.</text>
</comment>
<dbReference type="AlphaFoldDB" id="A0AAP0G035"/>
<reference evidence="2 3" key="1">
    <citation type="journal article" date="2022" name="Nat. Plants">
        <title>Genomes of leafy and leafless Platanthera orchids illuminate the evolution of mycoheterotrophy.</title>
        <authorList>
            <person name="Li M.H."/>
            <person name="Liu K.W."/>
            <person name="Li Z."/>
            <person name="Lu H.C."/>
            <person name="Ye Q.L."/>
            <person name="Zhang D."/>
            <person name="Wang J.Y."/>
            <person name="Li Y.F."/>
            <person name="Zhong Z.M."/>
            <person name="Liu X."/>
            <person name="Yu X."/>
            <person name="Liu D.K."/>
            <person name="Tu X.D."/>
            <person name="Liu B."/>
            <person name="Hao Y."/>
            <person name="Liao X.Y."/>
            <person name="Jiang Y.T."/>
            <person name="Sun W.H."/>
            <person name="Chen J."/>
            <person name="Chen Y.Q."/>
            <person name="Ai Y."/>
            <person name="Zhai J.W."/>
            <person name="Wu S.S."/>
            <person name="Zhou Z."/>
            <person name="Hsiao Y.Y."/>
            <person name="Wu W.L."/>
            <person name="Chen Y.Y."/>
            <person name="Lin Y.F."/>
            <person name="Hsu J.L."/>
            <person name="Li C.Y."/>
            <person name="Wang Z.W."/>
            <person name="Zhao X."/>
            <person name="Zhong W.Y."/>
            <person name="Ma X.K."/>
            <person name="Ma L."/>
            <person name="Huang J."/>
            <person name="Chen G.Z."/>
            <person name="Huang M.Z."/>
            <person name="Huang L."/>
            <person name="Peng D.H."/>
            <person name="Luo Y.B."/>
            <person name="Zou S.Q."/>
            <person name="Chen S.P."/>
            <person name="Lan S."/>
            <person name="Tsai W.C."/>
            <person name="Van de Peer Y."/>
            <person name="Liu Z.J."/>
        </authorList>
    </citation>
    <scope>NUCLEOTIDE SEQUENCE [LARGE SCALE GENOMIC DNA]</scope>
    <source>
        <strain evidence="2">Lor287</strain>
    </source>
</reference>
<feature type="compositionally biased region" description="Basic and acidic residues" evidence="1">
    <location>
        <begin position="40"/>
        <end position="59"/>
    </location>
</feature>
<sequence>MGEWLIGEDIMVVQLRRNGRGAGRGTATANGTALVVRHSTTSDKSKRSGCEGEPIRPNEPHAPSRARPLEGYEIGLKGERDQAHELRWRHPAAVISYESQRFTEPFKACCGAGRGPYNFDIFTTCGSPEANRKLSATAHDSAGDGLR</sequence>
<keyword evidence="3" id="KW-1185">Reference proteome</keyword>